<comment type="subcellular location">
    <subcellularLocation>
        <location evidence="1">Endosome membrane</location>
    </subcellularLocation>
</comment>
<dbReference type="GO" id="GO:0005771">
    <property type="term" value="C:multivesicular body"/>
    <property type="evidence" value="ECO:0007669"/>
    <property type="project" value="TreeGrafter"/>
</dbReference>
<dbReference type="GO" id="GO:0032511">
    <property type="term" value="P:late endosome to vacuole transport via multivesicular body sorting pathway"/>
    <property type="evidence" value="ECO:0007669"/>
    <property type="project" value="TreeGrafter"/>
</dbReference>
<evidence type="ECO:0000256" key="7">
    <source>
        <dbReference type="SAM" id="Coils"/>
    </source>
</evidence>
<keyword evidence="6" id="KW-0472">Membrane</keyword>
<feature type="compositionally biased region" description="Low complexity" evidence="8">
    <location>
        <begin position="200"/>
        <end position="213"/>
    </location>
</feature>
<dbReference type="PANTHER" id="PTHR22761">
    <property type="entry name" value="CHARGED MULTIVESICULAR BODY PROTEIN"/>
    <property type="match status" value="1"/>
</dbReference>
<dbReference type="EMBL" id="KK101450">
    <property type="protein sequence ID" value="KIZ00841.1"/>
    <property type="molecule type" value="Genomic_DNA"/>
</dbReference>
<dbReference type="PANTHER" id="PTHR22761:SF5">
    <property type="entry name" value="CHARGED MULTIVESICULAR BODY PROTEIN 6"/>
    <property type="match status" value="1"/>
</dbReference>
<keyword evidence="10" id="KW-1185">Reference proteome</keyword>
<gene>
    <name evidence="9" type="ORF">MNEG_7121</name>
</gene>
<protein>
    <submittedName>
        <fullName evidence="9">Charged multivesicular body protein 6</fullName>
    </submittedName>
</protein>
<keyword evidence="5" id="KW-0653">Protein transport</keyword>
<dbReference type="Gene3D" id="1.10.287.1060">
    <property type="entry name" value="ESAT-6-like"/>
    <property type="match status" value="1"/>
</dbReference>
<evidence type="ECO:0000256" key="5">
    <source>
        <dbReference type="ARBA" id="ARBA00022927"/>
    </source>
</evidence>
<keyword evidence="7" id="KW-0175">Coiled coil</keyword>
<dbReference type="Pfam" id="PF03357">
    <property type="entry name" value="Snf7"/>
    <property type="match status" value="1"/>
</dbReference>
<proteinExistence type="inferred from homology"/>
<evidence type="ECO:0000256" key="2">
    <source>
        <dbReference type="ARBA" id="ARBA00006190"/>
    </source>
</evidence>
<name>A0A0D2N441_9CHLO</name>
<feature type="coiled-coil region" evidence="7">
    <location>
        <begin position="16"/>
        <end position="43"/>
    </location>
</feature>
<reference evidence="9 10" key="1">
    <citation type="journal article" date="2013" name="BMC Genomics">
        <title>Reconstruction of the lipid metabolism for the microalga Monoraphidium neglectum from its genome sequence reveals characteristics suitable for biofuel production.</title>
        <authorList>
            <person name="Bogen C."/>
            <person name="Al-Dilaimi A."/>
            <person name="Albersmeier A."/>
            <person name="Wichmann J."/>
            <person name="Grundmann M."/>
            <person name="Rupp O."/>
            <person name="Lauersen K.J."/>
            <person name="Blifernez-Klassen O."/>
            <person name="Kalinowski J."/>
            <person name="Goesmann A."/>
            <person name="Mussgnug J.H."/>
            <person name="Kruse O."/>
        </authorList>
    </citation>
    <scope>NUCLEOTIDE SEQUENCE [LARGE SCALE GENOMIC DNA]</scope>
    <source>
        <strain evidence="9 10">SAG 48.87</strain>
    </source>
</reference>
<evidence type="ECO:0000256" key="8">
    <source>
        <dbReference type="SAM" id="MobiDB-lite"/>
    </source>
</evidence>
<organism evidence="9 10">
    <name type="scientific">Monoraphidium neglectum</name>
    <dbReference type="NCBI Taxonomy" id="145388"/>
    <lineage>
        <taxon>Eukaryota</taxon>
        <taxon>Viridiplantae</taxon>
        <taxon>Chlorophyta</taxon>
        <taxon>core chlorophytes</taxon>
        <taxon>Chlorophyceae</taxon>
        <taxon>CS clade</taxon>
        <taxon>Sphaeropleales</taxon>
        <taxon>Selenastraceae</taxon>
        <taxon>Monoraphidium</taxon>
    </lineage>
</organism>
<dbReference type="AlphaFoldDB" id="A0A0D2N441"/>
<evidence type="ECO:0000256" key="1">
    <source>
        <dbReference type="ARBA" id="ARBA00004608"/>
    </source>
</evidence>
<feature type="region of interest" description="Disordered" evidence="8">
    <location>
        <begin position="178"/>
        <end position="232"/>
    </location>
</feature>
<evidence type="ECO:0000313" key="10">
    <source>
        <dbReference type="Proteomes" id="UP000054498"/>
    </source>
</evidence>
<evidence type="ECO:0000256" key="6">
    <source>
        <dbReference type="ARBA" id="ARBA00023136"/>
    </source>
</evidence>
<sequence length="232" mass="25395">MGNLFTHPTHTKPGEITDVDRAVLSLKAQRRKLEDQSKLIEKRIEHNVSVARELITLNKKDRALLALKKKKLNEHQLQTIQTWLLNVEDMLSNMELTKQQQRIFSALKDGNAALKAAQAEWSVDDVEQLMDETAEAKEYQDKVADVLSGQLSDLDAEAAAVELAALEDSILGTAEERAAAEAAELPEVPTHEVEEPLPAAPTATHAVEAGAAAAREEEAEGERRLEAPLAAA</sequence>
<accession>A0A0D2N441</accession>
<keyword evidence="4" id="KW-0967">Endosome</keyword>
<dbReference type="GO" id="GO:0000815">
    <property type="term" value="C:ESCRT III complex"/>
    <property type="evidence" value="ECO:0007669"/>
    <property type="project" value="TreeGrafter"/>
</dbReference>
<dbReference type="GO" id="GO:0006900">
    <property type="term" value="P:vesicle budding from membrane"/>
    <property type="evidence" value="ECO:0007669"/>
    <property type="project" value="TreeGrafter"/>
</dbReference>
<comment type="similarity">
    <text evidence="2">Belongs to the SNF7 family.</text>
</comment>
<dbReference type="STRING" id="145388.A0A0D2N441"/>
<evidence type="ECO:0000256" key="3">
    <source>
        <dbReference type="ARBA" id="ARBA00022448"/>
    </source>
</evidence>
<evidence type="ECO:0000256" key="4">
    <source>
        <dbReference type="ARBA" id="ARBA00022753"/>
    </source>
</evidence>
<dbReference type="GeneID" id="25739997"/>
<dbReference type="OrthoDB" id="441172at2759"/>
<evidence type="ECO:0000313" key="9">
    <source>
        <dbReference type="EMBL" id="KIZ00841.1"/>
    </source>
</evidence>
<dbReference type="Proteomes" id="UP000054498">
    <property type="component" value="Unassembled WGS sequence"/>
</dbReference>
<dbReference type="GO" id="GO:0015031">
    <property type="term" value="P:protein transport"/>
    <property type="evidence" value="ECO:0007669"/>
    <property type="project" value="UniProtKB-KW"/>
</dbReference>
<dbReference type="KEGG" id="mng:MNEG_7121"/>
<dbReference type="InterPro" id="IPR005024">
    <property type="entry name" value="Snf7_fam"/>
</dbReference>
<dbReference type="RefSeq" id="XP_013899860.1">
    <property type="nucleotide sequence ID" value="XM_014044406.1"/>
</dbReference>
<keyword evidence="3" id="KW-0813">Transport</keyword>